<dbReference type="Pfam" id="PF04263">
    <property type="entry name" value="TPK_catalytic"/>
    <property type="match status" value="1"/>
</dbReference>
<dbReference type="NCBIfam" id="TIGR01378">
    <property type="entry name" value="thi_PPkinase"/>
    <property type="match status" value="1"/>
</dbReference>
<dbReference type="SUPFAM" id="SSF63999">
    <property type="entry name" value="Thiamin pyrophosphokinase, catalytic domain"/>
    <property type="match status" value="1"/>
</dbReference>
<dbReference type="GO" id="GO:0016301">
    <property type="term" value="F:kinase activity"/>
    <property type="evidence" value="ECO:0007669"/>
    <property type="project" value="UniProtKB-KW"/>
</dbReference>
<keyword evidence="2" id="KW-0547">Nucleotide-binding</keyword>
<dbReference type="GO" id="GO:0005524">
    <property type="term" value="F:ATP binding"/>
    <property type="evidence" value="ECO:0007669"/>
    <property type="project" value="UniProtKB-KW"/>
</dbReference>
<dbReference type="EMBL" id="JADIMI010000043">
    <property type="protein sequence ID" value="MBO8452143.1"/>
    <property type="molecule type" value="Genomic_DNA"/>
</dbReference>
<proteinExistence type="predicted"/>
<dbReference type="InterPro" id="IPR053149">
    <property type="entry name" value="TPK"/>
</dbReference>
<dbReference type="Gene3D" id="3.40.50.10240">
    <property type="entry name" value="Thiamin pyrophosphokinase, catalytic domain"/>
    <property type="match status" value="1"/>
</dbReference>
<feature type="domain" description="Thiamin pyrophosphokinase-like substrate-binding" evidence="7">
    <location>
        <begin position="148"/>
        <end position="208"/>
    </location>
</feature>
<evidence type="ECO:0000256" key="4">
    <source>
        <dbReference type="ARBA" id="ARBA00022840"/>
    </source>
</evidence>
<organism evidence="8 9">
    <name type="scientific">Candidatus Cryptobacteroides intestinavium</name>
    <dbReference type="NCBI Taxonomy" id="2840766"/>
    <lineage>
        <taxon>Bacteria</taxon>
        <taxon>Pseudomonadati</taxon>
        <taxon>Bacteroidota</taxon>
        <taxon>Bacteroidia</taxon>
        <taxon>Bacteroidales</taxon>
        <taxon>Candidatus Cryptobacteroides</taxon>
    </lineage>
</organism>
<evidence type="ECO:0000256" key="2">
    <source>
        <dbReference type="ARBA" id="ARBA00022741"/>
    </source>
</evidence>
<gene>
    <name evidence="8" type="ORF">IAC06_04585</name>
</gene>
<keyword evidence="1 8" id="KW-0808">Transferase</keyword>
<dbReference type="InterPro" id="IPR049442">
    <property type="entry name" value="Thi_PPkinase-like_C"/>
</dbReference>
<protein>
    <recommendedName>
        <fullName evidence="5">Thiamine diphosphokinase</fullName>
        <ecNumber evidence="5">2.7.6.2</ecNumber>
    </recommendedName>
</protein>
<keyword evidence="4" id="KW-0067">ATP-binding</keyword>
<sequence>MNRSAVIIGNGDFPKKEYPLYLLSRADYIVCCDGALDRYLRYTRDHSMTRLPDAVIGDMDSISASSRKKYAHLAVKVDDQETNDQTKAFDYVIRTFKDVSEIIFLAATGKREDHTLGNMSLLMEYARRDDVKASGIHIEMVSDYSTIIPVTDSTELDCGQGRSISIISPDSSLRIRSKGLQWPTDNVIFDNWWKATLNRASEDTVKLTFSHPSAALVIMD</sequence>
<evidence type="ECO:0000259" key="6">
    <source>
        <dbReference type="Pfam" id="PF04263"/>
    </source>
</evidence>
<dbReference type="InterPro" id="IPR036759">
    <property type="entry name" value="TPK_catalytic_sf"/>
</dbReference>
<dbReference type="CDD" id="cd07995">
    <property type="entry name" value="TPK"/>
    <property type="match status" value="1"/>
</dbReference>
<dbReference type="EC" id="2.7.6.2" evidence="5"/>
<dbReference type="PANTHER" id="PTHR41299:SF1">
    <property type="entry name" value="THIAMINE PYROPHOSPHOKINASE"/>
    <property type="match status" value="1"/>
</dbReference>
<dbReference type="Proteomes" id="UP000823661">
    <property type="component" value="Unassembled WGS sequence"/>
</dbReference>
<evidence type="ECO:0000256" key="3">
    <source>
        <dbReference type="ARBA" id="ARBA00022777"/>
    </source>
</evidence>
<dbReference type="GO" id="GO:0004788">
    <property type="term" value="F:thiamine diphosphokinase activity"/>
    <property type="evidence" value="ECO:0007669"/>
    <property type="project" value="UniProtKB-UniRule"/>
</dbReference>
<evidence type="ECO:0000256" key="1">
    <source>
        <dbReference type="ARBA" id="ARBA00022679"/>
    </source>
</evidence>
<reference evidence="8" key="2">
    <citation type="journal article" date="2021" name="PeerJ">
        <title>Extensive microbial diversity within the chicken gut microbiome revealed by metagenomics and culture.</title>
        <authorList>
            <person name="Gilroy R."/>
            <person name="Ravi A."/>
            <person name="Getino M."/>
            <person name="Pursley I."/>
            <person name="Horton D.L."/>
            <person name="Alikhan N.F."/>
            <person name="Baker D."/>
            <person name="Gharbi K."/>
            <person name="Hall N."/>
            <person name="Watson M."/>
            <person name="Adriaenssens E.M."/>
            <person name="Foster-Nyarko E."/>
            <person name="Jarju S."/>
            <person name="Secka A."/>
            <person name="Antonio M."/>
            <person name="Oren A."/>
            <person name="Chaudhuri R.R."/>
            <person name="La Ragione R."/>
            <person name="Hildebrand F."/>
            <person name="Pallen M.J."/>
        </authorList>
    </citation>
    <scope>NUCLEOTIDE SEQUENCE</scope>
    <source>
        <strain evidence="8">B1-20833</strain>
    </source>
</reference>
<keyword evidence="3" id="KW-0418">Kinase</keyword>
<evidence type="ECO:0000259" key="7">
    <source>
        <dbReference type="Pfam" id="PF21275"/>
    </source>
</evidence>
<evidence type="ECO:0000256" key="5">
    <source>
        <dbReference type="NCBIfam" id="TIGR01378"/>
    </source>
</evidence>
<dbReference type="PANTHER" id="PTHR41299">
    <property type="entry name" value="THIAMINE PYROPHOSPHOKINASE"/>
    <property type="match status" value="1"/>
</dbReference>
<accession>A0A9D9ER66</accession>
<dbReference type="GO" id="GO:0009229">
    <property type="term" value="P:thiamine diphosphate biosynthetic process"/>
    <property type="evidence" value="ECO:0007669"/>
    <property type="project" value="InterPro"/>
</dbReference>
<dbReference type="InterPro" id="IPR006282">
    <property type="entry name" value="Thi_PPkinase"/>
</dbReference>
<dbReference type="InterPro" id="IPR007371">
    <property type="entry name" value="TPK_catalytic"/>
</dbReference>
<evidence type="ECO:0000313" key="8">
    <source>
        <dbReference type="EMBL" id="MBO8452143.1"/>
    </source>
</evidence>
<name>A0A9D9ER66_9BACT</name>
<dbReference type="AlphaFoldDB" id="A0A9D9ER66"/>
<feature type="domain" description="Thiamin pyrophosphokinase catalytic" evidence="6">
    <location>
        <begin position="22"/>
        <end position="128"/>
    </location>
</feature>
<comment type="caution">
    <text evidence="8">The sequence shown here is derived from an EMBL/GenBank/DDBJ whole genome shotgun (WGS) entry which is preliminary data.</text>
</comment>
<evidence type="ECO:0000313" key="9">
    <source>
        <dbReference type="Proteomes" id="UP000823661"/>
    </source>
</evidence>
<reference evidence="8" key="1">
    <citation type="submission" date="2020-10" db="EMBL/GenBank/DDBJ databases">
        <authorList>
            <person name="Gilroy R."/>
        </authorList>
    </citation>
    <scope>NUCLEOTIDE SEQUENCE</scope>
    <source>
        <strain evidence="8">B1-20833</strain>
    </source>
</reference>
<dbReference type="Pfam" id="PF21275">
    <property type="entry name" value="Thi_PPkinase_C"/>
    <property type="match status" value="1"/>
</dbReference>
<dbReference type="GO" id="GO:0006772">
    <property type="term" value="P:thiamine metabolic process"/>
    <property type="evidence" value="ECO:0007669"/>
    <property type="project" value="UniProtKB-UniRule"/>
</dbReference>